<feature type="region of interest" description="Disordered" evidence="1">
    <location>
        <begin position="1"/>
        <end position="84"/>
    </location>
</feature>
<proteinExistence type="predicted"/>
<keyword evidence="3" id="KW-1185">Reference proteome</keyword>
<dbReference type="Proteomes" id="UP001589753">
    <property type="component" value="Unassembled WGS sequence"/>
</dbReference>
<comment type="caution">
    <text evidence="2">The sequence shown here is derived from an EMBL/GenBank/DDBJ whole genome shotgun (WGS) entry which is preliminary data.</text>
</comment>
<dbReference type="InterPro" id="IPR033457">
    <property type="entry name" value="DUF5133"/>
</dbReference>
<reference evidence="2 3" key="1">
    <citation type="submission" date="2024-09" db="EMBL/GenBank/DDBJ databases">
        <authorList>
            <person name="Sun Q."/>
            <person name="Mori K."/>
        </authorList>
    </citation>
    <scope>NUCLEOTIDE SEQUENCE [LARGE SCALE GENOMIC DNA]</scope>
    <source>
        <strain evidence="2 3">JCM 9767</strain>
    </source>
</reference>
<feature type="compositionally biased region" description="Low complexity" evidence="1">
    <location>
        <begin position="24"/>
        <end position="34"/>
    </location>
</feature>
<dbReference type="EMBL" id="JBHMDI010000126">
    <property type="protein sequence ID" value="MFB9351612.1"/>
    <property type="molecule type" value="Genomic_DNA"/>
</dbReference>
<organism evidence="2 3">
    <name type="scientific">Streptomyces heliomycini</name>
    <dbReference type="NCBI Taxonomy" id="284032"/>
    <lineage>
        <taxon>Bacteria</taxon>
        <taxon>Bacillati</taxon>
        <taxon>Actinomycetota</taxon>
        <taxon>Actinomycetes</taxon>
        <taxon>Kitasatosporales</taxon>
        <taxon>Streptomycetaceae</taxon>
        <taxon>Streptomyces</taxon>
    </lineage>
</organism>
<dbReference type="RefSeq" id="WP_380956701.1">
    <property type="nucleotide sequence ID" value="NZ_JBHMDI010000126.1"/>
</dbReference>
<evidence type="ECO:0000313" key="2">
    <source>
        <dbReference type="EMBL" id="MFB9351612.1"/>
    </source>
</evidence>
<evidence type="ECO:0000313" key="3">
    <source>
        <dbReference type="Proteomes" id="UP001589753"/>
    </source>
</evidence>
<gene>
    <name evidence="2" type="ORF">ACFFUA_29990</name>
</gene>
<protein>
    <submittedName>
        <fullName evidence="2">DUF5133 domain-containing protein</fullName>
    </submittedName>
</protein>
<feature type="region of interest" description="Disordered" evidence="1">
    <location>
        <begin position="116"/>
        <end position="156"/>
    </location>
</feature>
<evidence type="ECO:0000256" key="1">
    <source>
        <dbReference type="SAM" id="MobiDB-lite"/>
    </source>
</evidence>
<feature type="compositionally biased region" description="Basic and acidic residues" evidence="1">
    <location>
        <begin position="75"/>
        <end position="84"/>
    </location>
</feature>
<feature type="compositionally biased region" description="Basic residues" evidence="1">
    <location>
        <begin position="9"/>
        <end position="20"/>
    </location>
</feature>
<accession>A0ABV5LHG0</accession>
<sequence>MRDTAPGTVHRRVARARCGRGRGSSRSAAGCSGRPRWSAGPEDQEARSEAGRLPVPGRTALFRTSPAPWWPWGMRDAKRGSRADGLRVRQRLEDVICTLRVSTGTRDIDATLIAARRQSPGARPQDHSLLSGSRPLPRDAPVIAPVPPHQTERTKT</sequence>
<name>A0ABV5LHG0_9ACTN</name>
<dbReference type="Pfam" id="PF17196">
    <property type="entry name" value="DUF5133"/>
    <property type="match status" value="1"/>
</dbReference>